<keyword evidence="4" id="KW-1185">Reference proteome</keyword>
<name>A0A1P8UD84_9GAMM</name>
<sequence length="76" mass="8204">MSEKRTIDARGTFCPGPLMELIAGIKQAEIGDELEVLSTDEGSANDIPEWVNKVGHEVVGTSEAAGVWHVVVRKTK</sequence>
<evidence type="ECO:0000259" key="2">
    <source>
        <dbReference type="PROSITE" id="PS01148"/>
    </source>
</evidence>
<dbReference type="RefSeq" id="WP_076835053.1">
    <property type="nucleotide sequence ID" value="NZ_CP019434.1"/>
</dbReference>
<organism evidence="3 4">
    <name type="scientific">Acidihalobacter ferrooxydans</name>
    <dbReference type="NCBI Taxonomy" id="1765967"/>
    <lineage>
        <taxon>Bacteria</taxon>
        <taxon>Pseudomonadati</taxon>
        <taxon>Pseudomonadota</taxon>
        <taxon>Gammaproteobacteria</taxon>
        <taxon>Chromatiales</taxon>
        <taxon>Ectothiorhodospiraceae</taxon>
        <taxon>Acidihalobacter</taxon>
    </lineage>
</organism>
<evidence type="ECO:0000313" key="3">
    <source>
        <dbReference type="EMBL" id="APZ41719.1"/>
    </source>
</evidence>
<dbReference type="InterPro" id="IPR036868">
    <property type="entry name" value="TusA-like_sf"/>
</dbReference>
<dbReference type="Proteomes" id="UP000243807">
    <property type="component" value="Chromosome"/>
</dbReference>
<reference evidence="3 4" key="1">
    <citation type="submission" date="2017-01" db="EMBL/GenBank/DDBJ databases">
        <title>Draft sequence of Acidihalobacter ferrooxidans strain DSM 14175 (strain V8).</title>
        <authorList>
            <person name="Khaleque H.N."/>
            <person name="Ramsay J.P."/>
            <person name="Murphy R.J.T."/>
            <person name="Kaksonen A.H."/>
            <person name="Boxall N.J."/>
            <person name="Watkin E.L.J."/>
        </authorList>
    </citation>
    <scope>NUCLEOTIDE SEQUENCE [LARGE SCALE GENOMIC DNA]</scope>
    <source>
        <strain evidence="3 4">V8</strain>
    </source>
</reference>
<dbReference type="STRING" id="1765967.BW247_00205"/>
<dbReference type="PANTHER" id="PTHR33279">
    <property type="entry name" value="SULFUR CARRIER PROTEIN YEDF-RELATED"/>
    <property type="match status" value="1"/>
</dbReference>
<accession>A0A1P8UD84</accession>
<comment type="similarity">
    <text evidence="1">Belongs to the sulfur carrier protein TusA family.</text>
</comment>
<dbReference type="EMBL" id="CP019434">
    <property type="protein sequence ID" value="APZ41719.1"/>
    <property type="molecule type" value="Genomic_DNA"/>
</dbReference>
<dbReference type="Gene3D" id="3.30.110.40">
    <property type="entry name" value="TusA-like domain"/>
    <property type="match status" value="1"/>
</dbReference>
<gene>
    <name evidence="3" type="ORF">BW247_00205</name>
</gene>
<feature type="domain" description="UPF0033" evidence="2">
    <location>
        <begin position="7"/>
        <end position="31"/>
    </location>
</feature>
<dbReference type="AlphaFoldDB" id="A0A1P8UD84"/>
<dbReference type="Pfam" id="PF01206">
    <property type="entry name" value="TusA"/>
    <property type="match status" value="1"/>
</dbReference>
<dbReference type="InterPro" id="IPR001455">
    <property type="entry name" value="TusA-like"/>
</dbReference>
<dbReference type="PROSITE" id="PS01148">
    <property type="entry name" value="UPF0033"/>
    <property type="match status" value="1"/>
</dbReference>
<dbReference type="OrthoDB" id="9797352at2"/>
<dbReference type="PANTHER" id="PTHR33279:SF6">
    <property type="entry name" value="SULFUR CARRIER PROTEIN YEDF-RELATED"/>
    <property type="match status" value="1"/>
</dbReference>
<evidence type="ECO:0000256" key="1">
    <source>
        <dbReference type="ARBA" id="ARBA00008984"/>
    </source>
</evidence>
<dbReference type="CDD" id="cd00291">
    <property type="entry name" value="SirA_YedF_YeeD"/>
    <property type="match status" value="1"/>
</dbReference>
<dbReference type="KEGG" id="afy:BW247_00205"/>
<protein>
    <recommendedName>
        <fullName evidence="2">UPF0033 domain-containing protein</fullName>
    </recommendedName>
</protein>
<dbReference type="SUPFAM" id="SSF64307">
    <property type="entry name" value="SirA-like"/>
    <property type="match status" value="1"/>
</dbReference>
<proteinExistence type="inferred from homology"/>
<evidence type="ECO:0000313" key="4">
    <source>
        <dbReference type="Proteomes" id="UP000243807"/>
    </source>
</evidence>